<dbReference type="Pfam" id="PF00400">
    <property type="entry name" value="WD40"/>
    <property type="match status" value="2"/>
</dbReference>
<feature type="repeat" description="WD" evidence="1">
    <location>
        <begin position="254"/>
        <end position="295"/>
    </location>
</feature>
<gene>
    <name evidence="2" type="ORF">KIH39_08845</name>
</gene>
<reference evidence="2" key="1">
    <citation type="submission" date="2021-05" db="EMBL/GenBank/DDBJ databases">
        <title>Complete genome sequence of the cellulolytic planctomycete Telmatocola sphagniphila SP2T and characterization of the first cellulase from planctomycetes.</title>
        <authorList>
            <person name="Rakitin A.L."/>
            <person name="Beletsky A.V."/>
            <person name="Naumoff D.G."/>
            <person name="Kulichevskaya I.S."/>
            <person name="Mardanov A.V."/>
            <person name="Ravin N.V."/>
            <person name="Dedysh S.N."/>
        </authorList>
    </citation>
    <scope>NUCLEOTIDE SEQUENCE</scope>
    <source>
        <strain evidence="2">SP2T</strain>
    </source>
</reference>
<organism evidence="2 3">
    <name type="scientific">Telmatocola sphagniphila</name>
    <dbReference type="NCBI Taxonomy" id="1123043"/>
    <lineage>
        <taxon>Bacteria</taxon>
        <taxon>Pseudomonadati</taxon>
        <taxon>Planctomycetota</taxon>
        <taxon>Planctomycetia</taxon>
        <taxon>Gemmatales</taxon>
        <taxon>Gemmataceae</taxon>
    </lineage>
</organism>
<dbReference type="InterPro" id="IPR015943">
    <property type="entry name" value="WD40/YVTN_repeat-like_dom_sf"/>
</dbReference>
<dbReference type="InterPro" id="IPR001680">
    <property type="entry name" value="WD40_rpt"/>
</dbReference>
<dbReference type="PROSITE" id="PS50294">
    <property type="entry name" value="WD_REPEATS_REGION"/>
    <property type="match status" value="1"/>
</dbReference>
<dbReference type="EMBL" id="CP074694">
    <property type="protein sequence ID" value="QVL33995.1"/>
    <property type="molecule type" value="Genomic_DNA"/>
</dbReference>
<sequence length="341" mass="36467">MKSSLLASILILSISDTPAQGAGLKAVAVSPDRSLVAAGGTNGVVVWETKTSKVIGKFSTTGTVQCLGFVKDSRTVVVGLDSKGAEAWIQKAGVWMRAAHFAGDGTIYALAIPPSGKEVAIASDSGWTYLYETEKWHQTGVLWERANLTSGIAFSPDGSGLASAGNSFSMWDLRTASGLRKARADRSYEELEATSKKFWTWSRAVGEPEVDVYCSDITFSPDGKRVAGTTGVGRHFTGGKRLFVLEASTGRDVWVGRGNGMLTVTYAAEGTALVTGSDDGKLRVWHPENGKMLREWRGHEKSVRQVAQLGGKQFVSVGEDGKVIAWDVDSGELVARFVPDK</sequence>
<dbReference type="PANTHER" id="PTHR19879">
    <property type="entry name" value="TRANSCRIPTION INITIATION FACTOR TFIID"/>
    <property type="match status" value="1"/>
</dbReference>
<evidence type="ECO:0000313" key="2">
    <source>
        <dbReference type="EMBL" id="QVL33995.1"/>
    </source>
</evidence>
<keyword evidence="3" id="KW-1185">Reference proteome</keyword>
<name>A0A8E6BBT3_9BACT</name>
<dbReference type="Proteomes" id="UP000676194">
    <property type="component" value="Chromosome"/>
</dbReference>
<dbReference type="SUPFAM" id="SSF50978">
    <property type="entry name" value="WD40 repeat-like"/>
    <property type="match status" value="1"/>
</dbReference>
<dbReference type="RefSeq" id="WP_213498971.1">
    <property type="nucleotide sequence ID" value="NZ_CP074694.1"/>
</dbReference>
<dbReference type="PANTHER" id="PTHR19879:SF9">
    <property type="entry name" value="TRANSCRIPTION INITIATION FACTOR TFIID SUBUNIT 5"/>
    <property type="match status" value="1"/>
</dbReference>
<accession>A0A8E6BBT3</accession>
<dbReference type="SMART" id="SM00320">
    <property type="entry name" value="WD40"/>
    <property type="match status" value="6"/>
</dbReference>
<dbReference type="Gene3D" id="2.130.10.10">
    <property type="entry name" value="YVTN repeat-like/Quinoprotein amine dehydrogenase"/>
    <property type="match status" value="3"/>
</dbReference>
<protein>
    <submittedName>
        <fullName evidence="2">WD40 repeat domain-containing protein</fullName>
    </submittedName>
</protein>
<evidence type="ECO:0000256" key="1">
    <source>
        <dbReference type="PROSITE-ProRule" id="PRU00221"/>
    </source>
</evidence>
<dbReference type="AlphaFoldDB" id="A0A8E6BBT3"/>
<dbReference type="PROSITE" id="PS50082">
    <property type="entry name" value="WD_REPEATS_2"/>
    <property type="match status" value="2"/>
</dbReference>
<evidence type="ECO:0000313" key="3">
    <source>
        <dbReference type="Proteomes" id="UP000676194"/>
    </source>
</evidence>
<dbReference type="KEGG" id="tsph:KIH39_08845"/>
<dbReference type="InterPro" id="IPR036322">
    <property type="entry name" value="WD40_repeat_dom_sf"/>
</dbReference>
<keyword evidence="1" id="KW-0853">WD repeat</keyword>
<feature type="repeat" description="WD" evidence="1">
    <location>
        <begin position="296"/>
        <end position="336"/>
    </location>
</feature>
<proteinExistence type="predicted"/>